<protein>
    <submittedName>
        <fullName evidence="1">Uncharacterized protein</fullName>
    </submittedName>
</protein>
<gene>
    <name evidence="1" type="ORF">MGSAQ_001077</name>
</gene>
<name>A0A1B6NXH0_9ZZZZ</name>
<accession>A0A1B6NXH0</accession>
<dbReference type="AlphaFoldDB" id="A0A1B6NXH0"/>
<organism evidence="1">
    <name type="scientific">marine sediment metagenome</name>
    <dbReference type="NCBI Taxonomy" id="412755"/>
    <lineage>
        <taxon>unclassified sequences</taxon>
        <taxon>metagenomes</taxon>
        <taxon>ecological metagenomes</taxon>
    </lineage>
</organism>
<dbReference type="EMBL" id="AYSL01000549">
    <property type="protein sequence ID" value="KTF07427.1"/>
    <property type="molecule type" value="Genomic_DNA"/>
</dbReference>
<sequence>MRMPRIVWFRNSAIISPRGTASRYSASQITLFFRLV</sequence>
<reference evidence="1" key="1">
    <citation type="submission" date="2013-11" db="EMBL/GenBank/DDBJ databases">
        <title>Microbial diversity, functional groups and degradation webs in Northern and Southern Mediterranean and Red Sea marine crude oil polluted sites.</title>
        <authorList>
            <person name="Daffonchio D."/>
            <person name="Mapelli F."/>
            <person name="Ferrer M."/>
            <person name="Richter M."/>
            <person name="Cherif A."/>
            <person name="Malkawi H.I."/>
            <person name="Yakimov M.M."/>
            <person name="Abdel-Fattah Y.R."/>
            <person name="Blaghen M."/>
            <person name="Golyshin P.N."/>
            <person name="Kalogerakis N."/>
            <person name="Boon N."/>
            <person name="Magagnini M."/>
            <person name="Fava F."/>
        </authorList>
    </citation>
    <scope>NUCLEOTIDE SEQUENCE</scope>
</reference>
<evidence type="ECO:0000313" key="1">
    <source>
        <dbReference type="EMBL" id="KTF07427.1"/>
    </source>
</evidence>
<comment type="caution">
    <text evidence="1">The sequence shown here is derived from an EMBL/GenBank/DDBJ whole genome shotgun (WGS) entry which is preliminary data.</text>
</comment>
<proteinExistence type="predicted"/>